<comment type="caution">
    <text evidence="2">The sequence shown here is derived from an EMBL/GenBank/DDBJ whole genome shotgun (WGS) entry which is preliminary data.</text>
</comment>
<dbReference type="OrthoDB" id="689803at2759"/>
<organism evidence="2 3">
    <name type="scientific">Colocasia esculenta</name>
    <name type="common">Wild taro</name>
    <name type="synonym">Arum esculentum</name>
    <dbReference type="NCBI Taxonomy" id="4460"/>
    <lineage>
        <taxon>Eukaryota</taxon>
        <taxon>Viridiplantae</taxon>
        <taxon>Streptophyta</taxon>
        <taxon>Embryophyta</taxon>
        <taxon>Tracheophyta</taxon>
        <taxon>Spermatophyta</taxon>
        <taxon>Magnoliopsida</taxon>
        <taxon>Liliopsida</taxon>
        <taxon>Araceae</taxon>
        <taxon>Aroideae</taxon>
        <taxon>Colocasieae</taxon>
        <taxon>Colocasia</taxon>
    </lineage>
</organism>
<protein>
    <recommendedName>
        <fullName evidence="4">Membrane-associated kinase regulator 2</fullName>
    </recommendedName>
</protein>
<reference evidence="2" key="1">
    <citation type="submission" date="2017-07" db="EMBL/GenBank/DDBJ databases">
        <title>Taro Niue Genome Assembly and Annotation.</title>
        <authorList>
            <person name="Atibalentja N."/>
            <person name="Keating K."/>
            <person name="Fields C.J."/>
        </authorList>
    </citation>
    <scope>NUCLEOTIDE SEQUENCE</scope>
    <source>
        <strain evidence="2">Niue_2</strain>
        <tissue evidence="2">Leaf</tissue>
    </source>
</reference>
<evidence type="ECO:0000313" key="2">
    <source>
        <dbReference type="EMBL" id="MQL82905.1"/>
    </source>
</evidence>
<evidence type="ECO:0000313" key="3">
    <source>
        <dbReference type="Proteomes" id="UP000652761"/>
    </source>
</evidence>
<proteinExistence type="predicted"/>
<feature type="compositionally biased region" description="Acidic residues" evidence="1">
    <location>
        <begin position="88"/>
        <end position="98"/>
    </location>
</feature>
<evidence type="ECO:0008006" key="4">
    <source>
        <dbReference type="Google" id="ProtNLM"/>
    </source>
</evidence>
<gene>
    <name evidence="2" type="ORF">Taro_015381</name>
</gene>
<dbReference type="PANTHER" id="PTHR33929:SF1">
    <property type="entry name" value="MEMBRANE-ASSOCIATED KINASE REGULATOR 2-RELATED"/>
    <property type="match status" value="1"/>
</dbReference>
<sequence>MEAFSLLKYWRGGGGAAALSAAATARPAVSITTIAASALPSAEDSDEESADGDDEGPFFDLEFAVPDEECEGDGNEDDDAGSSREGEEREEVTDDEGAAEEREFNFTVSSEGSCGDLRADPSLPLSPSDDLFFKGRLVPLESSSLVFNHGEAHARPHMLPVSLLKTKFRVLMLGLRRPKHVSAAAPAGEPFNGSVPAAAPSPKHPHQRPSKLFTVKFKVEEVPIVSLFTRDNSSRSTGSSNGRSSKQQGDECGAPAAVAGEKKLSKELVQKYINKIKPLYVRVSKRYAEKLRFSGQLTTEGAVTKEAPVQAPTPPSTATATDELEVKSAEAESAPAAAAAAAVAPASGTGIAKAVQKPAQLGNLPAGLRVVCKHLGKSRSASAAVAAVPSPPPTLARRRDDSLLQQQDGIQSAIAHCKMSFNASKGRFFSPPHLHILLLLLTSSQSHGSHQVCPFCRGRMLTASTVQERALH</sequence>
<dbReference type="Proteomes" id="UP000652761">
    <property type="component" value="Unassembled WGS sequence"/>
</dbReference>
<accession>A0A843UHD8</accession>
<dbReference type="InterPro" id="IPR039619">
    <property type="entry name" value="MAKR2/5"/>
</dbReference>
<feature type="region of interest" description="Disordered" evidence="1">
    <location>
        <begin position="185"/>
        <end position="209"/>
    </location>
</feature>
<dbReference type="AlphaFoldDB" id="A0A843UHD8"/>
<dbReference type="GO" id="GO:0005886">
    <property type="term" value="C:plasma membrane"/>
    <property type="evidence" value="ECO:0007669"/>
    <property type="project" value="InterPro"/>
</dbReference>
<feature type="compositionally biased region" description="Acidic residues" evidence="1">
    <location>
        <begin position="65"/>
        <end position="80"/>
    </location>
</feature>
<evidence type="ECO:0000256" key="1">
    <source>
        <dbReference type="SAM" id="MobiDB-lite"/>
    </source>
</evidence>
<feature type="region of interest" description="Disordered" evidence="1">
    <location>
        <begin position="230"/>
        <end position="254"/>
    </location>
</feature>
<feature type="compositionally biased region" description="Acidic residues" evidence="1">
    <location>
        <begin position="43"/>
        <end position="57"/>
    </location>
</feature>
<feature type="compositionally biased region" description="Low complexity" evidence="1">
    <location>
        <begin position="234"/>
        <end position="245"/>
    </location>
</feature>
<dbReference type="EMBL" id="NMUH01000661">
    <property type="protein sequence ID" value="MQL82905.1"/>
    <property type="molecule type" value="Genomic_DNA"/>
</dbReference>
<dbReference type="PANTHER" id="PTHR33929">
    <property type="entry name" value="MEMBRANE-ASSOCIATED KINASE REGULATOR 2-RELATED"/>
    <property type="match status" value="1"/>
</dbReference>
<name>A0A843UHD8_COLES</name>
<keyword evidence="3" id="KW-1185">Reference proteome</keyword>
<feature type="region of interest" description="Disordered" evidence="1">
    <location>
        <begin position="37"/>
        <end position="115"/>
    </location>
</feature>